<evidence type="ECO:0000256" key="3">
    <source>
        <dbReference type="RuleBase" id="RU361153"/>
    </source>
</evidence>
<dbReference type="Gene3D" id="3.20.20.80">
    <property type="entry name" value="Glycosidases"/>
    <property type="match status" value="1"/>
</dbReference>
<dbReference type="AlphaFoldDB" id="A0A7W5DUA6"/>
<reference evidence="5 6" key="1">
    <citation type="submission" date="2020-08" db="EMBL/GenBank/DDBJ databases">
        <title>Genomic Encyclopedia of Type Strains, Phase IV (KMG-IV): sequencing the most valuable type-strain genomes for metagenomic binning, comparative biology and taxonomic classification.</title>
        <authorList>
            <person name="Goeker M."/>
        </authorList>
    </citation>
    <scope>NUCLEOTIDE SEQUENCE [LARGE SCALE GENOMIC DNA]</scope>
    <source>
        <strain evidence="5 6">DSM 27471</strain>
    </source>
</reference>
<name>A0A7W5DUA6_9PORP</name>
<dbReference type="SUPFAM" id="SSF51445">
    <property type="entry name" value="(Trans)glycosidases"/>
    <property type="match status" value="1"/>
</dbReference>
<accession>A0A7W5DUA6</accession>
<dbReference type="Pfam" id="PF00150">
    <property type="entry name" value="Cellulase"/>
    <property type="match status" value="1"/>
</dbReference>
<dbReference type="RefSeq" id="WP_183414446.1">
    <property type="nucleotide sequence ID" value="NZ_JACHYB010000002.1"/>
</dbReference>
<gene>
    <name evidence="5" type="ORF">FHX64_002922</name>
</gene>
<keyword evidence="1 3" id="KW-0378">Hydrolase</keyword>
<keyword evidence="6" id="KW-1185">Reference proteome</keyword>
<dbReference type="GO" id="GO:0000272">
    <property type="term" value="P:polysaccharide catabolic process"/>
    <property type="evidence" value="ECO:0007669"/>
    <property type="project" value="InterPro"/>
</dbReference>
<dbReference type="EC" id="3.2.1.4" evidence="5"/>
<dbReference type="InterPro" id="IPR017853">
    <property type="entry name" value="GH"/>
</dbReference>
<dbReference type="InterPro" id="IPR018087">
    <property type="entry name" value="Glyco_hydro_5_CS"/>
</dbReference>
<comment type="similarity">
    <text evidence="3">Belongs to the glycosyl hydrolase 5 (cellulase A) family.</text>
</comment>
<dbReference type="GO" id="GO:0008810">
    <property type="term" value="F:cellulase activity"/>
    <property type="evidence" value="ECO:0007669"/>
    <property type="project" value="UniProtKB-EC"/>
</dbReference>
<evidence type="ECO:0000256" key="1">
    <source>
        <dbReference type="ARBA" id="ARBA00022801"/>
    </source>
</evidence>
<evidence type="ECO:0000313" key="5">
    <source>
        <dbReference type="EMBL" id="MBB3188724.1"/>
    </source>
</evidence>
<evidence type="ECO:0000259" key="4">
    <source>
        <dbReference type="Pfam" id="PF00150"/>
    </source>
</evidence>
<comment type="caution">
    <text evidence="5">The sequence shown here is derived from an EMBL/GenBank/DDBJ whole genome shotgun (WGS) entry which is preliminary data.</text>
</comment>
<evidence type="ECO:0000256" key="2">
    <source>
        <dbReference type="ARBA" id="ARBA00023295"/>
    </source>
</evidence>
<feature type="domain" description="Glycoside hydrolase family 5" evidence="4">
    <location>
        <begin position="62"/>
        <end position="304"/>
    </location>
</feature>
<dbReference type="Proteomes" id="UP000544222">
    <property type="component" value="Unassembled WGS sequence"/>
</dbReference>
<dbReference type="EMBL" id="JACHYB010000002">
    <property type="protein sequence ID" value="MBB3188724.1"/>
    <property type="molecule type" value="Genomic_DNA"/>
</dbReference>
<dbReference type="PANTHER" id="PTHR34142">
    <property type="entry name" value="ENDO-BETA-1,4-GLUCANASE A"/>
    <property type="match status" value="1"/>
</dbReference>
<keyword evidence="2 3" id="KW-0326">Glycosidase</keyword>
<proteinExistence type="inferred from homology"/>
<dbReference type="InterPro" id="IPR001547">
    <property type="entry name" value="Glyco_hydro_5"/>
</dbReference>
<dbReference type="PROSITE" id="PS00659">
    <property type="entry name" value="GLYCOSYL_HYDROL_F5"/>
    <property type="match status" value="1"/>
</dbReference>
<protein>
    <submittedName>
        <fullName evidence="5">Endoglucanase</fullName>
        <ecNumber evidence="5">3.2.1.4</ecNumber>
    </submittedName>
</protein>
<organism evidence="5 6">
    <name type="scientific">Microbacter margulisiae</name>
    <dbReference type="NCBI Taxonomy" id="1350067"/>
    <lineage>
        <taxon>Bacteria</taxon>
        <taxon>Pseudomonadati</taxon>
        <taxon>Bacteroidota</taxon>
        <taxon>Bacteroidia</taxon>
        <taxon>Bacteroidales</taxon>
        <taxon>Porphyromonadaceae</taxon>
        <taxon>Microbacter</taxon>
    </lineage>
</organism>
<dbReference type="PANTHER" id="PTHR34142:SF1">
    <property type="entry name" value="GLYCOSIDE HYDROLASE FAMILY 5 DOMAIN-CONTAINING PROTEIN"/>
    <property type="match status" value="1"/>
</dbReference>
<sequence>MNRITEKTGKYAIGSILFLSFFLWGNLWGTDAQPLSPKYFPPKNSPVTSYGQLYVHGRYLTDQHGDTIALHGQSFAWSSWWPQYWNAKVVSWLVSDWKVDIVRASMGIDVQPGYLNDSVHQVNLLEGVVDAAIREGVYVIIDWHCEAFHQAEVIRFFTKMAQRYGKYPNILYEIINEPNNTQTWPEVKAYAETVIPAIRQYDKKNIIIVGCPYWDQKIREVADSPLTGYTNIMYTVHFYAATHGQWLRDDCTYAYHKNIPIFVTECNGSEASGSGHIDYMQWDAWWNYCDSHKISWINWSISDKPHELCSALMPHASANGGWNDLQLTETGKYVRHKLRSYHNNTSTKLIKK</sequence>
<evidence type="ECO:0000313" key="6">
    <source>
        <dbReference type="Proteomes" id="UP000544222"/>
    </source>
</evidence>